<dbReference type="Proteomes" id="UP000198756">
    <property type="component" value="Unassembled WGS sequence"/>
</dbReference>
<sequence length="286" mass="31936">MKKGILSLLVLAGILLTIPVQAQILKKIQNAAAQGVENAATKRTMEASERKTNEAIDGMFGGMMKPAPTESEYFFTGYMVMEVTSTDKKGKSEEPTQIQYLLSDNTEFMGMSFTYPNKPENSTISIMDSKNQAMVMLMDNKGEKSSFAIKLDYEKMKGMVDKEVESQPENPDYTITKTGNKKTILGYPCEEFLVTSKDGKGVYWITEKPIEGLSMFSPQSNPMVSNKSMDQYNSMFSNAPKGSFMEMIFTATDGSITDMKVIEMETKSPRKYTMAEFPNMMAGVDR</sequence>
<evidence type="ECO:0000256" key="1">
    <source>
        <dbReference type="SAM" id="SignalP"/>
    </source>
</evidence>
<feature type="domain" description="DUF4412" evidence="2">
    <location>
        <begin position="75"/>
        <end position="268"/>
    </location>
</feature>
<dbReference type="Pfam" id="PF14371">
    <property type="entry name" value="DUF4412"/>
    <property type="match status" value="1"/>
</dbReference>
<dbReference type="RefSeq" id="WP_092728720.1">
    <property type="nucleotide sequence ID" value="NZ_FMXE01000005.1"/>
</dbReference>
<protein>
    <recommendedName>
        <fullName evidence="2">DUF4412 domain-containing protein</fullName>
    </recommendedName>
</protein>
<evidence type="ECO:0000259" key="2">
    <source>
        <dbReference type="Pfam" id="PF14371"/>
    </source>
</evidence>
<name>A0A1G5W2T1_9BACT</name>
<feature type="chain" id="PRO_5011460417" description="DUF4412 domain-containing protein" evidence="1">
    <location>
        <begin position="23"/>
        <end position="286"/>
    </location>
</feature>
<gene>
    <name evidence="3" type="ORF">SAMN03080617_00870</name>
</gene>
<dbReference type="AlphaFoldDB" id="A0A1G5W2T1"/>
<feature type="signal peptide" evidence="1">
    <location>
        <begin position="1"/>
        <end position="22"/>
    </location>
</feature>
<proteinExistence type="predicted"/>
<reference evidence="4" key="1">
    <citation type="submission" date="2016-10" db="EMBL/GenBank/DDBJ databases">
        <authorList>
            <person name="Varghese N."/>
            <person name="Submissions S."/>
        </authorList>
    </citation>
    <scope>NUCLEOTIDE SEQUENCE [LARGE SCALE GENOMIC DNA]</scope>
    <source>
        <strain evidence="4">DSM 22703</strain>
    </source>
</reference>
<dbReference type="InterPro" id="IPR025524">
    <property type="entry name" value="DUF4412"/>
</dbReference>
<dbReference type="EMBL" id="FMXE01000005">
    <property type="protein sequence ID" value="SDA52350.1"/>
    <property type="molecule type" value="Genomic_DNA"/>
</dbReference>
<dbReference type="OrthoDB" id="1524221at2"/>
<dbReference type="STRING" id="279824.SAMN03080617_00870"/>
<evidence type="ECO:0000313" key="4">
    <source>
        <dbReference type="Proteomes" id="UP000198756"/>
    </source>
</evidence>
<keyword evidence="1" id="KW-0732">Signal</keyword>
<organism evidence="3 4">
    <name type="scientific">Algoriphagus alkaliphilus</name>
    <dbReference type="NCBI Taxonomy" id="279824"/>
    <lineage>
        <taxon>Bacteria</taxon>
        <taxon>Pseudomonadati</taxon>
        <taxon>Bacteroidota</taxon>
        <taxon>Cytophagia</taxon>
        <taxon>Cytophagales</taxon>
        <taxon>Cyclobacteriaceae</taxon>
        <taxon>Algoriphagus</taxon>
    </lineage>
</organism>
<evidence type="ECO:0000313" key="3">
    <source>
        <dbReference type="EMBL" id="SDA52350.1"/>
    </source>
</evidence>
<keyword evidence="4" id="KW-1185">Reference proteome</keyword>
<accession>A0A1G5W2T1</accession>